<dbReference type="EMBL" id="CP029397">
    <property type="protein sequence ID" value="AWL28102.1"/>
    <property type="molecule type" value="Genomic_DNA"/>
</dbReference>
<dbReference type="STRING" id="1871111.GCA_001704615_00399"/>
<name>A0A2S2FCS6_9GAMM</name>
<gene>
    <name evidence="2" type="ORF">DJ533_05640</name>
</gene>
<evidence type="ECO:0000256" key="1">
    <source>
        <dbReference type="SAM" id="Phobius"/>
    </source>
</evidence>
<dbReference type="RefSeq" id="WP_065994318.1">
    <property type="nucleotide sequence ID" value="NZ_CP029397.2"/>
</dbReference>
<sequence>MPFTISHAVLAPPISKLTGHRLPIAALAIGCMTPDLYRLFTNADYNQSHQWSGLIFPNLLIGLFFCILWYALYRPMFFAFSGLNKPLNINNLNNFSGFILGIIFSIWVGVATHILWDGITHVDFRTFAFKEILSYPIHIFQHSYPLHRVLQIGMSAFALPVLLWMIYRHHQHYRQTQAVHKNIKIYVIAVFLFSLWAGILSYLYFAEGSYSDAFSHDLYSYVGKSINYFFRAFLTTLSFGSLIFIILKRSGSIFSKSST</sequence>
<feature type="transmembrane region" description="Helical" evidence="1">
    <location>
        <begin position="94"/>
        <end position="116"/>
    </location>
</feature>
<proteinExistence type="predicted"/>
<evidence type="ECO:0000313" key="2">
    <source>
        <dbReference type="EMBL" id="AWL28102.1"/>
    </source>
</evidence>
<keyword evidence="1" id="KW-0812">Transmembrane</keyword>
<accession>A0A2S2FCS6</accession>
<dbReference type="Pfam" id="PF13803">
    <property type="entry name" value="DUF4184"/>
    <property type="match status" value="1"/>
</dbReference>
<feature type="transmembrane region" description="Helical" evidence="1">
    <location>
        <begin position="187"/>
        <end position="206"/>
    </location>
</feature>
<dbReference type="InterPro" id="IPR025238">
    <property type="entry name" value="DUF4184"/>
</dbReference>
<feature type="transmembrane region" description="Helical" evidence="1">
    <location>
        <begin position="226"/>
        <end position="247"/>
    </location>
</feature>
<keyword evidence="3" id="KW-1185">Reference proteome</keyword>
<evidence type="ECO:0000313" key="3">
    <source>
        <dbReference type="Proteomes" id="UP000245977"/>
    </source>
</evidence>
<protein>
    <submittedName>
        <fullName evidence="2">DUF4184 family protein</fullName>
    </submittedName>
</protein>
<dbReference type="AlphaFoldDB" id="A0A2S2FCS6"/>
<keyword evidence="1" id="KW-1133">Transmembrane helix</keyword>
<feature type="transmembrane region" description="Helical" evidence="1">
    <location>
        <begin position="149"/>
        <end position="167"/>
    </location>
</feature>
<dbReference type="OrthoDB" id="8481923at2"/>
<dbReference type="KEGG" id="adv:DJ533_05640"/>
<dbReference type="Proteomes" id="UP000245977">
    <property type="component" value="Chromosome"/>
</dbReference>
<keyword evidence="1" id="KW-0472">Membrane</keyword>
<reference evidence="2" key="1">
    <citation type="submission" date="2019-08" db="EMBL/GenBank/DDBJ databases">
        <title>The complete genome of Acinetobacter defluvii strain WCHAD010030.</title>
        <authorList>
            <person name="Hu Y."/>
            <person name="Qin J."/>
            <person name="Feng Y."/>
            <person name="Zong Z."/>
        </authorList>
    </citation>
    <scope>NUCLEOTIDE SEQUENCE</scope>
    <source>
        <strain evidence="2">WCHA30</strain>
    </source>
</reference>
<organism evidence="2 3">
    <name type="scientific">Acinetobacter defluvii</name>
    <dbReference type="NCBI Taxonomy" id="1871111"/>
    <lineage>
        <taxon>Bacteria</taxon>
        <taxon>Pseudomonadati</taxon>
        <taxon>Pseudomonadota</taxon>
        <taxon>Gammaproteobacteria</taxon>
        <taxon>Moraxellales</taxon>
        <taxon>Moraxellaceae</taxon>
        <taxon>Acinetobacter</taxon>
    </lineage>
</organism>
<feature type="transmembrane region" description="Helical" evidence="1">
    <location>
        <begin position="54"/>
        <end position="73"/>
    </location>
</feature>